<dbReference type="SFLD" id="SFLDS00005">
    <property type="entry name" value="Isoprenoid_Synthase_Type_I"/>
    <property type="match status" value="1"/>
</dbReference>
<protein>
    <submittedName>
        <fullName evidence="2">Squalene synthase HpnC</fullName>
    </submittedName>
</protein>
<name>A0A8J3E7A1_9PROT</name>
<proteinExistence type="predicted"/>
<evidence type="ECO:0000313" key="3">
    <source>
        <dbReference type="Proteomes" id="UP000646365"/>
    </source>
</evidence>
<dbReference type="SUPFAM" id="SSF48576">
    <property type="entry name" value="Terpenoid synthases"/>
    <property type="match status" value="1"/>
</dbReference>
<dbReference type="EMBL" id="BMJQ01000014">
    <property type="protein sequence ID" value="GGF37006.1"/>
    <property type="molecule type" value="Genomic_DNA"/>
</dbReference>
<dbReference type="PANTHER" id="PTHR31480">
    <property type="entry name" value="BIFUNCTIONAL LYCOPENE CYCLASE/PHYTOENE SYNTHASE"/>
    <property type="match status" value="1"/>
</dbReference>
<dbReference type="GO" id="GO:0016765">
    <property type="term" value="F:transferase activity, transferring alkyl or aryl (other than methyl) groups"/>
    <property type="evidence" value="ECO:0007669"/>
    <property type="project" value="UniProtKB-ARBA"/>
</dbReference>
<gene>
    <name evidence="2" type="ORF">GCM10011611_49360</name>
</gene>
<dbReference type="Gene3D" id="1.10.600.10">
    <property type="entry name" value="Farnesyl Diphosphate Synthase"/>
    <property type="match status" value="1"/>
</dbReference>
<comment type="caution">
    <text evidence="2">The sequence shown here is derived from an EMBL/GenBank/DDBJ whole genome shotgun (WGS) entry which is preliminary data.</text>
</comment>
<dbReference type="SFLD" id="SFLDG01018">
    <property type="entry name" value="Squalene/Phytoene_Synthase_Lik"/>
    <property type="match status" value="1"/>
</dbReference>
<sequence length="316" mass="34362">MSDSLQNAPAPGTPVHEPLAHGTLETPSGKSAADENFPVGSWLIRPDLRRHVHTFYAFARGADDVADNPDLAPDDKVARLTRMGEIILGRGNRATEEAESLACVRMRASLAETKVTPQHCLDLLQAFTQDANKARYRDWDDLLGYCFLSASPVGRQLLDLHGEGAACRPGADALCNALQVINHLQDCAEDYKALDRIYLPTGYMAEEGAEIADLARPALTPAMRRVLDRTIAPLEGLLAECADLVMQVDDVRIALECQVIRTLAARLTRRLKNEDPIATRVELSKPVAGGLALGALASGLWRRRARPAPRPAALHS</sequence>
<evidence type="ECO:0000256" key="1">
    <source>
        <dbReference type="SAM" id="MobiDB-lite"/>
    </source>
</evidence>
<dbReference type="InterPro" id="IPR008949">
    <property type="entry name" value="Isoprenoid_synthase_dom_sf"/>
</dbReference>
<reference evidence="2" key="2">
    <citation type="submission" date="2020-09" db="EMBL/GenBank/DDBJ databases">
        <authorList>
            <person name="Sun Q."/>
            <person name="Zhou Y."/>
        </authorList>
    </citation>
    <scope>NUCLEOTIDE SEQUENCE</scope>
    <source>
        <strain evidence="2">CGMCC 1.15725</strain>
    </source>
</reference>
<organism evidence="2 3">
    <name type="scientific">Aliidongia dinghuensis</name>
    <dbReference type="NCBI Taxonomy" id="1867774"/>
    <lineage>
        <taxon>Bacteria</taxon>
        <taxon>Pseudomonadati</taxon>
        <taxon>Pseudomonadota</taxon>
        <taxon>Alphaproteobacteria</taxon>
        <taxon>Rhodospirillales</taxon>
        <taxon>Dongiaceae</taxon>
        <taxon>Aliidongia</taxon>
    </lineage>
</organism>
<accession>A0A8J3E7A1</accession>
<keyword evidence="3" id="KW-1185">Reference proteome</keyword>
<dbReference type="RefSeq" id="WP_189050742.1">
    <property type="nucleotide sequence ID" value="NZ_BMJQ01000014.1"/>
</dbReference>
<feature type="region of interest" description="Disordered" evidence="1">
    <location>
        <begin position="1"/>
        <end position="33"/>
    </location>
</feature>
<dbReference type="InterPro" id="IPR002060">
    <property type="entry name" value="Squ/phyt_synthse"/>
</dbReference>
<evidence type="ECO:0000313" key="2">
    <source>
        <dbReference type="EMBL" id="GGF37006.1"/>
    </source>
</evidence>
<dbReference type="Pfam" id="PF00494">
    <property type="entry name" value="SQS_PSY"/>
    <property type="match status" value="1"/>
</dbReference>
<dbReference type="AlphaFoldDB" id="A0A8J3E7A1"/>
<reference evidence="2" key="1">
    <citation type="journal article" date="2014" name="Int. J. Syst. Evol. Microbiol.">
        <title>Complete genome sequence of Corynebacterium casei LMG S-19264T (=DSM 44701T), isolated from a smear-ripened cheese.</title>
        <authorList>
            <consortium name="US DOE Joint Genome Institute (JGI-PGF)"/>
            <person name="Walter F."/>
            <person name="Albersmeier A."/>
            <person name="Kalinowski J."/>
            <person name="Ruckert C."/>
        </authorList>
    </citation>
    <scope>NUCLEOTIDE SEQUENCE</scope>
    <source>
        <strain evidence="2">CGMCC 1.15725</strain>
    </source>
</reference>
<dbReference type="Proteomes" id="UP000646365">
    <property type="component" value="Unassembled WGS sequence"/>
</dbReference>